<evidence type="ECO:0000313" key="2">
    <source>
        <dbReference type="EMBL" id="QSQ20430.1"/>
    </source>
</evidence>
<protein>
    <submittedName>
        <fullName evidence="2">Uncharacterized protein</fullName>
    </submittedName>
</protein>
<feature type="signal peptide" evidence="1">
    <location>
        <begin position="1"/>
        <end position="22"/>
    </location>
</feature>
<keyword evidence="3" id="KW-1185">Reference proteome</keyword>
<feature type="chain" id="PRO_5046759091" evidence="1">
    <location>
        <begin position="23"/>
        <end position="291"/>
    </location>
</feature>
<organism evidence="2 3">
    <name type="scientific">Pyxidicoccus parkwayensis</name>
    <dbReference type="NCBI Taxonomy" id="2813578"/>
    <lineage>
        <taxon>Bacteria</taxon>
        <taxon>Pseudomonadati</taxon>
        <taxon>Myxococcota</taxon>
        <taxon>Myxococcia</taxon>
        <taxon>Myxococcales</taxon>
        <taxon>Cystobacterineae</taxon>
        <taxon>Myxococcaceae</taxon>
        <taxon>Pyxidicoccus</taxon>
    </lineage>
</organism>
<dbReference type="Proteomes" id="UP000662747">
    <property type="component" value="Chromosome"/>
</dbReference>
<gene>
    <name evidence="2" type="ORF">JY651_35010</name>
</gene>
<proteinExistence type="predicted"/>
<keyword evidence="1" id="KW-0732">Signal</keyword>
<dbReference type="EMBL" id="CP071090">
    <property type="protein sequence ID" value="QSQ20430.1"/>
    <property type="molecule type" value="Genomic_DNA"/>
</dbReference>
<dbReference type="RefSeq" id="WP_206722010.1">
    <property type="nucleotide sequence ID" value="NZ_CP071090.1"/>
</dbReference>
<sequence length="291" mass="31769">MHRILSLVVSVGLLLAPSVVRAQKEQSIQFVKKGFAVGDTDTTDMHVELKMNFVVHGPEMEPETMNMSSATKEHFTYTVLSVSKGGIDRLKVAFGDAYEEATEEDQTGRKDSPVSGKTYVAALEKGKVVVTDEAGKAVSKEEQDGVKERIPKLGKADPVEAALPDKPIRVGESLDRFAKVLTKEVLEQENQPEMRFTGTKVKLADVTKDARGTVGTFRVTSTMTIKDPESPHVMTVPFEGTMTLLAEGVRMDDFSLAGPVKLTLKPELRKRGLTIEGDGSMKMSVSSPKQK</sequence>
<reference evidence="2 3" key="1">
    <citation type="submission" date="2021-02" db="EMBL/GenBank/DDBJ databases">
        <title>De Novo genome assembly of isolated myxobacteria.</title>
        <authorList>
            <person name="Stevens D.C."/>
        </authorList>
    </citation>
    <scope>NUCLEOTIDE SEQUENCE [LARGE SCALE GENOMIC DNA]</scope>
    <source>
        <strain evidence="3">SCPEA02</strain>
    </source>
</reference>
<name>A0ABX7NNJ7_9BACT</name>
<evidence type="ECO:0000313" key="3">
    <source>
        <dbReference type="Proteomes" id="UP000662747"/>
    </source>
</evidence>
<evidence type="ECO:0000256" key="1">
    <source>
        <dbReference type="SAM" id="SignalP"/>
    </source>
</evidence>
<accession>A0ABX7NNJ7</accession>